<dbReference type="InterPro" id="IPR004344">
    <property type="entry name" value="TTL/TTLL_fam"/>
</dbReference>
<organism evidence="2 3">
    <name type="scientific">Pseudocohnilembus persalinus</name>
    <name type="common">Ciliate</name>
    <dbReference type="NCBI Taxonomy" id="266149"/>
    <lineage>
        <taxon>Eukaryota</taxon>
        <taxon>Sar</taxon>
        <taxon>Alveolata</taxon>
        <taxon>Ciliophora</taxon>
        <taxon>Intramacronucleata</taxon>
        <taxon>Oligohymenophorea</taxon>
        <taxon>Scuticociliatia</taxon>
        <taxon>Philasterida</taxon>
        <taxon>Pseudocohnilembidae</taxon>
        <taxon>Pseudocohnilembus</taxon>
    </lineage>
</organism>
<dbReference type="InParanoid" id="A0A0V0QH39"/>
<reference evidence="2 3" key="1">
    <citation type="journal article" date="2015" name="Sci. Rep.">
        <title>Genome of the facultative scuticociliatosis pathogen Pseudocohnilembus persalinus provides insight into its virulence through horizontal gene transfer.</title>
        <authorList>
            <person name="Xiong J."/>
            <person name="Wang G."/>
            <person name="Cheng J."/>
            <person name="Tian M."/>
            <person name="Pan X."/>
            <person name="Warren A."/>
            <person name="Jiang C."/>
            <person name="Yuan D."/>
            <person name="Miao W."/>
        </authorList>
    </citation>
    <scope>NUCLEOTIDE SEQUENCE [LARGE SCALE GENOMIC DNA]</scope>
    <source>
        <strain evidence="2">36N120E</strain>
    </source>
</reference>
<dbReference type="Gene3D" id="1.25.40.990">
    <property type="match status" value="1"/>
</dbReference>
<keyword evidence="3" id="KW-1185">Reference proteome</keyword>
<dbReference type="Pfam" id="PF03133">
    <property type="entry name" value="TTL"/>
    <property type="match status" value="1"/>
</dbReference>
<comment type="caution">
    <text evidence="2">The sequence shown here is derived from an EMBL/GenBank/DDBJ whole genome shotgun (WGS) entry which is preliminary data.</text>
</comment>
<proteinExistence type="predicted"/>
<dbReference type="SUPFAM" id="SSF56059">
    <property type="entry name" value="Glutathione synthetase ATP-binding domain-like"/>
    <property type="match status" value="1"/>
</dbReference>
<dbReference type="OrthoDB" id="202825at2759"/>
<dbReference type="Pfam" id="PF03399">
    <property type="entry name" value="SAC3_GANP"/>
    <property type="match status" value="1"/>
</dbReference>
<gene>
    <name evidence="2" type="ORF">PPERSA_01353</name>
</gene>
<evidence type="ECO:0000313" key="3">
    <source>
        <dbReference type="Proteomes" id="UP000054937"/>
    </source>
</evidence>
<sequence>MSMYNQGIKGNQPEFTYYSILLHTINKDHKSLQEIYSNMNDTVMVSDEVERGIQYGQAFNTGNVFKFFQMYRLERGYGKFIIDLFIDEMRKWGMKLILKAYGPKEIPVNLFIQFLGFSGFDQQVENIQGEIIVGKGPRVKTFFNPKRMSTAILHATRNLGLIRLNRDQFQQADFLMHNKYSQHFKEGQMLNWVPGVKYLDEKVKYGQSLLDYDRIYGGYNGYKSHLSNPVQYGIFFNKMGHITESEQAFLDNAKDGMYILKSSTAYGGDDIQLITDVQEFKQAIKLKGEGKKDGKFNTGKEYIIQKYIEKIALINNKKFDFRSFMYIACTDPFIVVYIPGYVRTTMRDYDLENTDLDIHIGNGIFQRDFPDYWKILRKSSYDIRKYKEVFLKQYDVKEKEFDKLIAKVKAATTYGVTAVKDKLSKNKGDISLMAQDIVIDENLNPFIVEFNLQPYSVLDNPCFEQIIPDIMGDWFDSGLSLHGFTREQIIEESQKDPKFVCNFIQRFNCEVLINDAINYNFLDDFNVQEYYGRQ</sequence>
<dbReference type="Gene3D" id="3.30.470.20">
    <property type="entry name" value="ATP-grasp fold, B domain"/>
    <property type="match status" value="1"/>
</dbReference>
<dbReference type="AlphaFoldDB" id="A0A0V0QH39"/>
<dbReference type="InterPro" id="IPR005062">
    <property type="entry name" value="SAC3/GANP/THP3_conserved"/>
</dbReference>
<protein>
    <recommendedName>
        <fullName evidence="1">SAC3/GANP/THP3 conserved domain-containing protein</fullName>
    </recommendedName>
</protein>
<dbReference type="PANTHER" id="PTHR47664:SF1">
    <property type="entry name" value="CHROMOSOME UNDETERMINED SCAFFOLD_14, WHOLE GENOME SHOTGUN SEQUENCE"/>
    <property type="match status" value="1"/>
</dbReference>
<evidence type="ECO:0000259" key="1">
    <source>
        <dbReference type="Pfam" id="PF03399"/>
    </source>
</evidence>
<accession>A0A0V0QH39</accession>
<evidence type="ECO:0000313" key="2">
    <source>
        <dbReference type="EMBL" id="KRX01450.1"/>
    </source>
</evidence>
<feature type="domain" description="SAC3/GANP/THP3 conserved" evidence="1">
    <location>
        <begin position="10"/>
        <end position="125"/>
    </location>
</feature>
<dbReference type="PROSITE" id="PS51221">
    <property type="entry name" value="TTL"/>
    <property type="match status" value="1"/>
</dbReference>
<dbReference type="Proteomes" id="UP000054937">
    <property type="component" value="Unassembled WGS sequence"/>
</dbReference>
<dbReference type="PANTHER" id="PTHR47664">
    <property type="entry name" value="NLPC_P60 DOMAIN-CONTAINING PROTEIN"/>
    <property type="match status" value="1"/>
</dbReference>
<name>A0A0V0QH39_PSEPJ</name>
<dbReference type="EMBL" id="LDAU01000170">
    <property type="protein sequence ID" value="KRX01450.1"/>
    <property type="molecule type" value="Genomic_DNA"/>
</dbReference>